<feature type="compositionally biased region" description="Low complexity" evidence="1">
    <location>
        <begin position="62"/>
        <end position="112"/>
    </location>
</feature>
<dbReference type="OrthoDB" id="10546618at2759"/>
<accession>F0ZE87</accession>
<feature type="region of interest" description="Disordered" evidence="1">
    <location>
        <begin position="61"/>
        <end position="130"/>
    </location>
</feature>
<dbReference type="eggNOG" id="ENOG502RIKW">
    <property type="taxonomic scope" value="Eukaryota"/>
</dbReference>
<dbReference type="OMA" id="RFKSHES"/>
<dbReference type="RefSeq" id="XP_003285730.1">
    <property type="nucleotide sequence ID" value="XM_003285682.1"/>
</dbReference>
<evidence type="ECO:0000313" key="2">
    <source>
        <dbReference type="EMBL" id="EGC37709.1"/>
    </source>
</evidence>
<gene>
    <name evidence="2" type="ORF">DICPUDRAFT_76652</name>
</gene>
<name>F0ZE87_DICPU</name>
<organism evidence="2 3">
    <name type="scientific">Dictyostelium purpureum</name>
    <name type="common">Slime mold</name>
    <dbReference type="NCBI Taxonomy" id="5786"/>
    <lineage>
        <taxon>Eukaryota</taxon>
        <taxon>Amoebozoa</taxon>
        <taxon>Evosea</taxon>
        <taxon>Eumycetozoa</taxon>
        <taxon>Dictyostelia</taxon>
        <taxon>Dictyosteliales</taxon>
        <taxon>Dictyosteliaceae</taxon>
        <taxon>Dictyostelium</taxon>
    </lineage>
</organism>
<dbReference type="Proteomes" id="UP000001064">
    <property type="component" value="Unassembled WGS sequence"/>
</dbReference>
<proteinExistence type="predicted"/>
<dbReference type="EMBL" id="GL870992">
    <property type="protein sequence ID" value="EGC37709.1"/>
    <property type="molecule type" value="Genomic_DNA"/>
</dbReference>
<dbReference type="GeneID" id="10499245"/>
<dbReference type="InParanoid" id="F0ZE87"/>
<sequence length="130" mass="13926">MRNSFKVQESNKYLVESWEKANNDSKKHVVNIDESTYKSNLTGGKISFLDTLKPQFEAIKPATSSATSGSTNTSSPSNNFASKNKSSSSSTTSSPSTPSTNTSSPSTNNANNAQSIGAFIPRNINKPWGK</sequence>
<dbReference type="VEuPathDB" id="AmoebaDB:DICPUDRAFT_76652"/>
<reference evidence="3" key="1">
    <citation type="journal article" date="2011" name="Genome Biol.">
        <title>Comparative genomics of the social amoebae Dictyostelium discoideum and Dictyostelium purpureum.</title>
        <authorList>
            <consortium name="US DOE Joint Genome Institute (JGI-PGF)"/>
            <person name="Sucgang R."/>
            <person name="Kuo A."/>
            <person name="Tian X."/>
            <person name="Salerno W."/>
            <person name="Parikh A."/>
            <person name="Feasley C.L."/>
            <person name="Dalin E."/>
            <person name="Tu H."/>
            <person name="Huang E."/>
            <person name="Barry K."/>
            <person name="Lindquist E."/>
            <person name="Shapiro H."/>
            <person name="Bruce D."/>
            <person name="Schmutz J."/>
            <person name="Salamov A."/>
            <person name="Fey P."/>
            <person name="Gaudet P."/>
            <person name="Anjard C."/>
            <person name="Babu M.M."/>
            <person name="Basu S."/>
            <person name="Bushmanova Y."/>
            <person name="van der Wel H."/>
            <person name="Katoh-Kurasawa M."/>
            <person name="Dinh C."/>
            <person name="Coutinho P.M."/>
            <person name="Saito T."/>
            <person name="Elias M."/>
            <person name="Schaap P."/>
            <person name="Kay R.R."/>
            <person name="Henrissat B."/>
            <person name="Eichinger L."/>
            <person name="Rivero F."/>
            <person name="Putnam N.H."/>
            <person name="West C.M."/>
            <person name="Loomis W.F."/>
            <person name="Chisholm R.L."/>
            <person name="Shaulsky G."/>
            <person name="Strassmann J.E."/>
            <person name="Queller D.C."/>
            <person name="Kuspa A."/>
            <person name="Grigoriev I.V."/>
        </authorList>
    </citation>
    <scope>NUCLEOTIDE SEQUENCE [LARGE SCALE GENOMIC DNA]</scope>
    <source>
        <strain evidence="3">QSDP1</strain>
    </source>
</reference>
<keyword evidence="3" id="KW-1185">Reference proteome</keyword>
<dbReference type="AlphaFoldDB" id="F0ZE87"/>
<dbReference type="KEGG" id="dpp:DICPUDRAFT_76652"/>
<evidence type="ECO:0000256" key="1">
    <source>
        <dbReference type="SAM" id="MobiDB-lite"/>
    </source>
</evidence>
<protein>
    <submittedName>
        <fullName evidence="2">Uncharacterized protein</fullName>
    </submittedName>
</protein>
<evidence type="ECO:0000313" key="3">
    <source>
        <dbReference type="Proteomes" id="UP000001064"/>
    </source>
</evidence>